<gene>
    <name evidence="1" type="ORF">HX876_33875</name>
</gene>
<accession>A0A7Y7YIX0</accession>
<evidence type="ECO:0000313" key="1">
    <source>
        <dbReference type="EMBL" id="NWC37344.1"/>
    </source>
</evidence>
<dbReference type="RefSeq" id="WP_177058844.1">
    <property type="nucleotide sequence ID" value="NZ_JACAPS010000022.1"/>
</dbReference>
<proteinExistence type="predicted"/>
<name>A0A7Y7YIX0_9PSED</name>
<comment type="caution">
    <text evidence="1">The sequence shown here is derived from an EMBL/GenBank/DDBJ whole genome shotgun (WGS) entry which is preliminary data.</text>
</comment>
<protein>
    <submittedName>
        <fullName evidence="1">Uncharacterized protein</fullName>
    </submittedName>
</protein>
<dbReference type="EMBL" id="JACAQD010000071">
    <property type="protein sequence ID" value="NWC37344.1"/>
    <property type="molecule type" value="Genomic_DNA"/>
</dbReference>
<evidence type="ECO:0000313" key="2">
    <source>
        <dbReference type="Proteomes" id="UP000520592"/>
    </source>
</evidence>
<organism evidence="1 2">
    <name type="scientific">Pseudomonas gingeri</name>
    <dbReference type="NCBI Taxonomy" id="117681"/>
    <lineage>
        <taxon>Bacteria</taxon>
        <taxon>Pseudomonadati</taxon>
        <taxon>Pseudomonadota</taxon>
        <taxon>Gammaproteobacteria</taxon>
        <taxon>Pseudomonadales</taxon>
        <taxon>Pseudomonadaceae</taxon>
        <taxon>Pseudomonas</taxon>
    </lineage>
</organism>
<sequence>MKNQSRLAGSIMSQQDQRLTDLYRLVTNYTSKGHEKILPAPENEKLRWFEDFKFLNPASWAANPKKIPYIAATALIDSYSCLPRRPDMAFTYLWTAINNSYNDLFLTHNTVSKRLGDTKAIEKSLELISNILQSNVENKAAIPDEYESKTINEIVIEFAKRLPDKTLNFLASYILKGMAVTRHNGNQNTIKIREIHISSSYQTFANRFKAIHNHLYWNYGQNYSKICSIKEATDKTSVDYGISEANAEASRKITRAMRKELQRILVNKPMLDQFDTNGNSLPQDVSFASEIQRVEFLVFSLLYASRNNNIHGNVASRVNSIFSNADTITAATWNFLFGYFYLSLLQLCLKQIDLDDLDIHLSNLKLLKVTSKDTKNK</sequence>
<dbReference type="AlphaFoldDB" id="A0A7Y7YIX0"/>
<dbReference type="Proteomes" id="UP000520592">
    <property type="component" value="Unassembled WGS sequence"/>
</dbReference>
<reference evidence="1 2" key="1">
    <citation type="submission" date="2020-04" db="EMBL/GenBank/DDBJ databases">
        <title>Molecular characterization of pseudomonads from Agaricus bisporus reveal novel blotch 2 pathogens in Western Europe.</title>
        <authorList>
            <person name="Taparia T."/>
            <person name="Krijger M."/>
            <person name="Haynes E."/>
            <person name="Elpinstone J.G."/>
            <person name="Noble R."/>
            <person name="Van Der Wolf J."/>
        </authorList>
    </citation>
    <scope>NUCLEOTIDE SEQUENCE [LARGE SCALE GENOMIC DNA]</scope>
    <source>
        <strain evidence="1 2">IPO3737</strain>
    </source>
</reference>